<evidence type="ECO:0000313" key="2">
    <source>
        <dbReference type="Proteomes" id="UP001164746"/>
    </source>
</evidence>
<accession>A0ABY7G883</accession>
<dbReference type="Pfam" id="PF15074">
    <property type="entry name" value="CFAP90"/>
    <property type="match status" value="1"/>
</dbReference>
<dbReference type="PANTHER" id="PTHR34444:SF3">
    <property type="match status" value="1"/>
</dbReference>
<dbReference type="PANTHER" id="PTHR34444">
    <property type="entry name" value="LOC361192"/>
    <property type="match status" value="1"/>
</dbReference>
<gene>
    <name evidence="1" type="ORF">MAR_033175</name>
</gene>
<protein>
    <submittedName>
        <fullName evidence="1">CE049-like protein</fullName>
    </submittedName>
</protein>
<name>A0ABY7G883_MYAAR</name>
<dbReference type="EMBL" id="CP111028">
    <property type="protein sequence ID" value="WAR30633.1"/>
    <property type="molecule type" value="Genomic_DNA"/>
</dbReference>
<proteinExistence type="predicted"/>
<dbReference type="Proteomes" id="UP001164746">
    <property type="component" value="Chromosome 17"/>
</dbReference>
<dbReference type="InterPro" id="IPR027901">
    <property type="entry name" value="CFAP90"/>
</dbReference>
<reference evidence="1" key="1">
    <citation type="submission" date="2022-11" db="EMBL/GenBank/DDBJ databases">
        <title>Centuries of genome instability and evolution in soft-shell clam transmissible cancer (bioRxiv).</title>
        <authorList>
            <person name="Hart S.F.M."/>
            <person name="Yonemitsu M.A."/>
            <person name="Giersch R.M."/>
            <person name="Beal B.F."/>
            <person name="Arriagada G."/>
            <person name="Davis B.W."/>
            <person name="Ostrander E.A."/>
            <person name="Goff S.P."/>
            <person name="Metzger M.J."/>
        </authorList>
    </citation>
    <scope>NUCLEOTIDE SEQUENCE</scope>
    <source>
        <strain evidence="1">MELC-2E11</strain>
        <tissue evidence="1">Siphon/mantle</tissue>
    </source>
</reference>
<evidence type="ECO:0000313" key="1">
    <source>
        <dbReference type="EMBL" id="WAR30633.1"/>
    </source>
</evidence>
<organism evidence="1 2">
    <name type="scientific">Mya arenaria</name>
    <name type="common">Soft-shell clam</name>
    <dbReference type="NCBI Taxonomy" id="6604"/>
    <lineage>
        <taxon>Eukaryota</taxon>
        <taxon>Metazoa</taxon>
        <taxon>Spiralia</taxon>
        <taxon>Lophotrochozoa</taxon>
        <taxon>Mollusca</taxon>
        <taxon>Bivalvia</taxon>
        <taxon>Autobranchia</taxon>
        <taxon>Heteroconchia</taxon>
        <taxon>Euheterodonta</taxon>
        <taxon>Imparidentia</taxon>
        <taxon>Neoheterodontei</taxon>
        <taxon>Myida</taxon>
        <taxon>Myoidea</taxon>
        <taxon>Myidae</taxon>
        <taxon>Mya</taxon>
    </lineage>
</organism>
<keyword evidence="2" id="KW-1185">Reference proteome</keyword>
<sequence>MEEGKQMSLYGKTTMTPQEEVGWWENVVYAEVISPYERFFNAENGYNAKMHRDDRKSVDMIGCSIHEEEKNRTIPLLSSSLYGHRLGQSFETFSRSNVYVDRVRKGFLHRRGTGLPPIHDQH</sequence>